<feature type="transmembrane region" description="Helical" evidence="10">
    <location>
        <begin position="22"/>
        <end position="44"/>
    </location>
</feature>
<dbReference type="PROSITE" id="PS50885">
    <property type="entry name" value="HAMP"/>
    <property type="match status" value="1"/>
</dbReference>
<dbReference type="InterPro" id="IPR003661">
    <property type="entry name" value="HisK_dim/P_dom"/>
</dbReference>
<keyword evidence="5" id="KW-0808">Transferase</keyword>
<evidence type="ECO:0000256" key="4">
    <source>
        <dbReference type="ARBA" id="ARBA00022553"/>
    </source>
</evidence>
<evidence type="ECO:0000256" key="3">
    <source>
        <dbReference type="ARBA" id="ARBA00012438"/>
    </source>
</evidence>
<dbReference type="OrthoDB" id="9804645at2"/>
<reference evidence="13 14" key="1">
    <citation type="submission" date="2018-11" db="EMBL/GenBank/DDBJ databases">
        <authorList>
            <person name="Ye M.-Q."/>
            <person name="Du Z.-J."/>
        </authorList>
    </citation>
    <scope>NUCLEOTIDE SEQUENCE [LARGE SCALE GENOMIC DNA]</scope>
    <source>
        <strain evidence="13 14">U0105</strain>
    </source>
</reference>
<evidence type="ECO:0000256" key="9">
    <source>
        <dbReference type="ARBA" id="ARBA00023012"/>
    </source>
</evidence>
<keyword evidence="10" id="KW-0472">Membrane</keyword>
<evidence type="ECO:0000259" key="12">
    <source>
        <dbReference type="PROSITE" id="PS50885"/>
    </source>
</evidence>
<dbReference type="InterPro" id="IPR036890">
    <property type="entry name" value="HATPase_C_sf"/>
</dbReference>
<keyword evidence="4" id="KW-0597">Phosphoprotein</keyword>
<dbReference type="SUPFAM" id="SSF158472">
    <property type="entry name" value="HAMP domain-like"/>
    <property type="match status" value="1"/>
</dbReference>
<gene>
    <name evidence="13" type="ORF">DRW07_01760</name>
</gene>
<accession>A0A3N5Y414</accession>
<keyword evidence="10" id="KW-0812">Transmembrane</keyword>
<dbReference type="GO" id="GO:0005886">
    <property type="term" value="C:plasma membrane"/>
    <property type="evidence" value="ECO:0007669"/>
    <property type="project" value="UniProtKB-ARBA"/>
</dbReference>
<dbReference type="GO" id="GO:0030295">
    <property type="term" value="F:protein kinase activator activity"/>
    <property type="evidence" value="ECO:0007669"/>
    <property type="project" value="TreeGrafter"/>
</dbReference>
<dbReference type="PRINTS" id="PR00344">
    <property type="entry name" value="BCTRLSENSOR"/>
</dbReference>
<dbReference type="InterPro" id="IPR003594">
    <property type="entry name" value="HATPase_dom"/>
</dbReference>
<dbReference type="Gene3D" id="3.30.565.10">
    <property type="entry name" value="Histidine kinase-like ATPase, C-terminal domain"/>
    <property type="match status" value="1"/>
</dbReference>
<dbReference type="SUPFAM" id="SSF55874">
    <property type="entry name" value="ATPase domain of HSP90 chaperone/DNA topoisomerase II/histidine kinase"/>
    <property type="match status" value="1"/>
</dbReference>
<evidence type="ECO:0000256" key="6">
    <source>
        <dbReference type="ARBA" id="ARBA00022741"/>
    </source>
</evidence>
<name>A0A3N5Y414_9ALTE</name>
<comment type="subcellular location">
    <subcellularLocation>
        <location evidence="2">Membrane</location>
    </subcellularLocation>
</comment>
<dbReference type="GO" id="GO:0000156">
    <property type="term" value="F:phosphorelay response regulator activity"/>
    <property type="evidence" value="ECO:0007669"/>
    <property type="project" value="TreeGrafter"/>
</dbReference>
<dbReference type="Pfam" id="PF00512">
    <property type="entry name" value="HisKA"/>
    <property type="match status" value="1"/>
</dbReference>
<dbReference type="SMART" id="SM00304">
    <property type="entry name" value="HAMP"/>
    <property type="match status" value="1"/>
</dbReference>
<dbReference type="SUPFAM" id="SSF47384">
    <property type="entry name" value="Homodimeric domain of signal transducing histidine kinase"/>
    <property type="match status" value="1"/>
</dbReference>
<protein>
    <recommendedName>
        <fullName evidence="3">histidine kinase</fullName>
        <ecNumber evidence="3">2.7.13.3</ecNumber>
    </recommendedName>
</protein>
<comment type="catalytic activity">
    <reaction evidence="1">
        <text>ATP + protein L-histidine = ADP + protein N-phospho-L-histidine.</text>
        <dbReference type="EC" id="2.7.13.3"/>
    </reaction>
</comment>
<keyword evidence="8" id="KW-0067">ATP-binding</keyword>
<evidence type="ECO:0000256" key="5">
    <source>
        <dbReference type="ARBA" id="ARBA00022679"/>
    </source>
</evidence>
<evidence type="ECO:0000313" key="14">
    <source>
        <dbReference type="Proteomes" id="UP000275281"/>
    </source>
</evidence>
<dbReference type="GO" id="GO:0000155">
    <property type="term" value="F:phosphorelay sensor kinase activity"/>
    <property type="evidence" value="ECO:0007669"/>
    <property type="project" value="InterPro"/>
</dbReference>
<dbReference type="AlphaFoldDB" id="A0A3N5Y414"/>
<dbReference type="InterPro" id="IPR036097">
    <property type="entry name" value="HisK_dim/P_sf"/>
</dbReference>
<dbReference type="PANTHER" id="PTHR42878">
    <property type="entry name" value="TWO-COMPONENT HISTIDINE KINASE"/>
    <property type="match status" value="1"/>
</dbReference>
<keyword evidence="9" id="KW-0902">Two-component regulatory system</keyword>
<feature type="transmembrane region" description="Helical" evidence="10">
    <location>
        <begin position="154"/>
        <end position="174"/>
    </location>
</feature>
<keyword evidence="7 13" id="KW-0418">Kinase</keyword>
<dbReference type="InterPro" id="IPR004358">
    <property type="entry name" value="Sig_transdc_His_kin-like_C"/>
</dbReference>
<dbReference type="Gene3D" id="1.10.8.500">
    <property type="entry name" value="HAMP domain in histidine kinase"/>
    <property type="match status" value="1"/>
</dbReference>
<dbReference type="SMART" id="SM00388">
    <property type="entry name" value="HisKA"/>
    <property type="match status" value="1"/>
</dbReference>
<dbReference type="FunFam" id="3.30.565.10:FF:000006">
    <property type="entry name" value="Sensor histidine kinase WalK"/>
    <property type="match status" value="1"/>
</dbReference>
<feature type="domain" description="Histidine kinase" evidence="11">
    <location>
        <begin position="235"/>
        <end position="439"/>
    </location>
</feature>
<evidence type="ECO:0000256" key="2">
    <source>
        <dbReference type="ARBA" id="ARBA00004370"/>
    </source>
</evidence>
<dbReference type="GO" id="GO:0005524">
    <property type="term" value="F:ATP binding"/>
    <property type="evidence" value="ECO:0007669"/>
    <property type="project" value="UniProtKB-KW"/>
</dbReference>
<dbReference type="InterPro" id="IPR003660">
    <property type="entry name" value="HAMP_dom"/>
</dbReference>
<dbReference type="Pfam" id="PF02518">
    <property type="entry name" value="HATPase_c"/>
    <property type="match status" value="1"/>
</dbReference>
<evidence type="ECO:0000256" key="1">
    <source>
        <dbReference type="ARBA" id="ARBA00000085"/>
    </source>
</evidence>
<dbReference type="RefSeq" id="WP_124026162.1">
    <property type="nucleotide sequence ID" value="NZ_JBHRSN010000005.1"/>
</dbReference>
<evidence type="ECO:0000256" key="7">
    <source>
        <dbReference type="ARBA" id="ARBA00022777"/>
    </source>
</evidence>
<evidence type="ECO:0000256" key="10">
    <source>
        <dbReference type="SAM" id="Phobius"/>
    </source>
</evidence>
<keyword evidence="10" id="KW-1133">Transmembrane helix</keyword>
<dbReference type="CDD" id="cd00082">
    <property type="entry name" value="HisKA"/>
    <property type="match status" value="1"/>
</dbReference>
<feature type="domain" description="HAMP" evidence="12">
    <location>
        <begin position="175"/>
        <end position="227"/>
    </location>
</feature>
<dbReference type="EMBL" id="RPOK01000001">
    <property type="protein sequence ID" value="RPJ68160.1"/>
    <property type="molecule type" value="Genomic_DNA"/>
</dbReference>
<evidence type="ECO:0000256" key="8">
    <source>
        <dbReference type="ARBA" id="ARBA00022840"/>
    </source>
</evidence>
<keyword evidence="14" id="KW-1185">Reference proteome</keyword>
<dbReference type="GO" id="GO:0007234">
    <property type="term" value="P:osmosensory signaling via phosphorelay pathway"/>
    <property type="evidence" value="ECO:0007669"/>
    <property type="project" value="TreeGrafter"/>
</dbReference>
<keyword evidence="6" id="KW-0547">Nucleotide-binding</keyword>
<proteinExistence type="predicted"/>
<dbReference type="SMART" id="SM00387">
    <property type="entry name" value="HATPase_c"/>
    <property type="match status" value="1"/>
</dbReference>
<dbReference type="Gene3D" id="1.10.287.130">
    <property type="match status" value="1"/>
</dbReference>
<dbReference type="CDD" id="cd06225">
    <property type="entry name" value="HAMP"/>
    <property type="match status" value="1"/>
</dbReference>
<evidence type="ECO:0000259" key="11">
    <source>
        <dbReference type="PROSITE" id="PS50109"/>
    </source>
</evidence>
<dbReference type="InterPro" id="IPR050351">
    <property type="entry name" value="BphY/WalK/GraS-like"/>
</dbReference>
<sequence>MNFPNTSIANVRFPNLNLYTRFLLLFTATTILLVILIVLGSFSLSEKDAQRIVLDRHEALYEMMSKLVEGQIDIENLKTEAKKNRVTIQIKRGEEVWRTGSPLPEPSELMENAVPLGKLFFSKVGSKYFVSATSNDTTISVTSQIANLIVYPNWLVLWPWFAVLIVLLISYKALNAQLSPIQNAIESASQISKGNLKHRIESHPANDLGKLTNGLNGMAENLEELFASKNELLLSVSHELRSPMARMKVLLAILDSGETVSKLGLEINKMDAIVEQLLESERLRDSHKLLNLESYFFPNVMNDIIRSFDENEQISVEGVIPEIVINIDLGRFTFVVRNLIENAIKHSANSSPVMITCKQDENQVAIAVRDFGTGIEPEFLERLFEPFSQADNVNNRSNDGIGLGLFLCKRIAMAHGGDLLVKSELNKGSEFTFILPIVGINT</sequence>
<evidence type="ECO:0000313" key="13">
    <source>
        <dbReference type="EMBL" id="RPJ68160.1"/>
    </source>
</evidence>
<comment type="caution">
    <text evidence="13">The sequence shown here is derived from an EMBL/GenBank/DDBJ whole genome shotgun (WGS) entry which is preliminary data.</text>
</comment>
<dbReference type="CDD" id="cd00075">
    <property type="entry name" value="HATPase"/>
    <property type="match status" value="1"/>
</dbReference>
<dbReference type="PROSITE" id="PS50109">
    <property type="entry name" value="HIS_KIN"/>
    <property type="match status" value="1"/>
</dbReference>
<dbReference type="Pfam" id="PF00672">
    <property type="entry name" value="HAMP"/>
    <property type="match status" value="1"/>
</dbReference>
<dbReference type="Proteomes" id="UP000275281">
    <property type="component" value="Unassembled WGS sequence"/>
</dbReference>
<organism evidence="13 14">
    <name type="scientific">Alteromonas sediminis</name>
    <dbReference type="NCBI Taxonomy" id="2259342"/>
    <lineage>
        <taxon>Bacteria</taxon>
        <taxon>Pseudomonadati</taxon>
        <taxon>Pseudomonadota</taxon>
        <taxon>Gammaproteobacteria</taxon>
        <taxon>Alteromonadales</taxon>
        <taxon>Alteromonadaceae</taxon>
        <taxon>Alteromonas/Salinimonas group</taxon>
        <taxon>Alteromonas</taxon>
    </lineage>
</organism>
<dbReference type="InterPro" id="IPR005467">
    <property type="entry name" value="His_kinase_dom"/>
</dbReference>
<dbReference type="EC" id="2.7.13.3" evidence="3"/>
<dbReference type="PANTHER" id="PTHR42878:SF7">
    <property type="entry name" value="SENSOR HISTIDINE KINASE GLRK"/>
    <property type="match status" value="1"/>
</dbReference>